<evidence type="ECO:0000259" key="16">
    <source>
        <dbReference type="PROSITE" id="PS50222"/>
    </source>
</evidence>
<accession>A0AAV7II93</accession>
<evidence type="ECO:0000259" key="18">
    <source>
        <dbReference type="PROSITE" id="PS51194"/>
    </source>
</evidence>
<evidence type="ECO:0000256" key="15">
    <source>
        <dbReference type="SAM" id="MobiDB-lite"/>
    </source>
</evidence>
<evidence type="ECO:0000259" key="17">
    <source>
        <dbReference type="PROSITE" id="PS51192"/>
    </source>
</evidence>
<comment type="subcellular location">
    <subcellularLocation>
        <location evidence="1">Nucleus</location>
    </subcellularLocation>
</comment>
<dbReference type="Pfam" id="PF00270">
    <property type="entry name" value="DEAD"/>
    <property type="match status" value="1"/>
</dbReference>
<comment type="catalytic activity">
    <reaction evidence="12">
        <text>Couples ATP hydrolysis with the unwinding of duplex DNA by translocating in the 3'-5' direction.</text>
        <dbReference type="EC" id="5.6.2.4"/>
    </reaction>
</comment>
<dbReference type="InterPro" id="IPR014001">
    <property type="entry name" value="Helicase_ATP-bd"/>
</dbReference>
<dbReference type="GO" id="GO:0003677">
    <property type="term" value="F:DNA binding"/>
    <property type="evidence" value="ECO:0007669"/>
    <property type="project" value="UniProtKB-KW"/>
</dbReference>
<evidence type="ECO:0000256" key="3">
    <source>
        <dbReference type="ARBA" id="ARBA00022723"/>
    </source>
</evidence>
<evidence type="ECO:0000256" key="6">
    <source>
        <dbReference type="ARBA" id="ARBA00022806"/>
    </source>
</evidence>
<dbReference type="Gene3D" id="1.10.238.10">
    <property type="entry name" value="EF-hand"/>
    <property type="match status" value="1"/>
</dbReference>
<dbReference type="GO" id="GO:0005509">
    <property type="term" value="F:calcium ion binding"/>
    <property type="evidence" value="ECO:0007669"/>
    <property type="project" value="InterPro"/>
</dbReference>
<dbReference type="GO" id="GO:0005737">
    <property type="term" value="C:cytoplasm"/>
    <property type="evidence" value="ECO:0007669"/>
    <property type="project" value="TreeGrafter"/>
</dbReference>
<keyword evidence="11" id="KW-0539">Nucleus</keyword>
<dbReference type="Pfam" id="PF16124">
    <property type="entry name" value="RecQ_Zn_bind"/>
    <property type="match status" value="1"/>
</dbReference>
<dbReference type="NCBIfam" id="TIGR00614">
    <property type="entry name" value="recQ_fam"/>
    <property type="match status" value="1"/>
</dbReference>
<dbReference type="FunFam" id="3.40.50.300:FF:000444">
    <property type="entry name" value="ATP-dependent DNA helicase"/>
    <property type="match status" value="1"/>
</dbReference>
<comment type="catalytic activity">
    <reaction evidence="14">
        <text>ATP + H2O = ADP + phosphate + H(+)</text>
        <dbReference type="Rhea" id="RHEA:13065"/>
        <dbReference type="ChEBI" id="CHEBI:15377"/>
        <dbReference type="ChEBI" id="CHEBI:15378"/>
        <dbReference type="ChEBI" id="CHEBI:30616"/>
        <dbReference type="ChEBI" id="CHEBI:43474"/>
        <dbReference type="ChEBI" id="CHEBI:456216"/>
    </reaction>
</comment>
<dbReference type="GO" id="GO:0009378">
    <property type="term" value="F:four-way junction helicase activity"/>
    <property type="evidence" value="ECO:0007669"/>
    <property type="project" value="TreeGrafter"/>
</dbReference>
<reference evidence="19 20" key="1">
    <citation type="journal article" date="2021" name="J. Hered.">
        <title>A chromosome-level genome assembly of the parasitoid wasp, Cotesia glomerata (Hymenoptera: Braconidae).</title>
        <authorList>
            <person name="Pinto B.J."/>
            <person name="Weis J.J."/>
            <person name="Gamble T."/>
            <person name="Ode P.J."/>
            <person name="Paul R."/>
            <person name="Zaspel J.M."/>
        </authorList>
    </citation>
    <scope>NUCLEOTIDE SEQUENCE [LARGE SCALE GENOMIC DNA]</scope>
    <source>
        <strain evidence="19">CgM1</strain>
    </source>
</reference>
<name>A0AAV7II93_COTGL</name>
<organism evidence="19 20">
    <name type="scientific">Cotesia glomerata</name>
    <name type="common">Lepidopteran parasitic wasp</name>
    <name type="synonym">Apanteles glomeratus</name>
    <dbReference type="NCBI Taxonomy" id="32391"/>
    <lineage>
        <taxon>Eukaryota</taxon>
        <taxon>Metazoa</taxon>
        <taxon>Ecdysozoa</taxon>
        <taxon>Arthropoda</taxon>
        <taxon>Hexapoda</taxon>
        <taxon>Insecta</taxon>
        <taxon>Pterygota</taxon>
        <taxon>Neoptera</taxon>
        <taxon>Endopterygota</taxon>
        <taxon>Hymenoptera</taxon>
        <taxon>Apocrita</taxon>
        <taxon>Ichneumonoidea</taxon>
        <taxon>Braconidae</taxon>
        <taxon>Microgastrinae</taxon>
        <taxon>Cotesia</taxon>
    </lineage>
</organism>
<comment type="caution">
    <text evidence="19">The sequence shown here is derived from an EMBL/GenBank/DDBJ whole genome shotgun (WGS) entry which is preliminary data.</text>
</comment>
<dbReference type="GO" id="GO:0005694">
    <property type="term" value="C:chromosome"/>
    <property type="evidence" value="ECO:0007669"/>
    <property type="project" value="TreeGrafter"/>
</dbReference>
<keyword evidence="4" id="KW-0547">Nucleotide-binding</keyword>
<feature type="domain" description="Helicase ATP-binding" evidence="17">
    <location>
        <begin position="26"/>
        <end position="201"/>
    </location>
</feature>
<dbReference type="InterPro" id="IPR002464">
    <property type="entry name" value="DNA/RNA_helicase_DEAH_CS"/>
</dbReference>
<dbReference type="SMART" id="SM00490">
    <property type="entry name" value="HELICc"/>
    <property type="match status" value="1"/>
</dbReference>
<feature type="domain" description="EF-hand" evidence="16">
    <location>
        <begin position="993"/>
        <end position="1028"/>
    </location>
</feature>
<dbReference type="EC" id="5.6.2.4" evidence="13"/>
<evidence type="ECO:0000256" key="12">
    <source>
        <dbReference type="ARBA" id="ARBA00034617"/>
    </source>
</evidence>
<evidence type="ECO:0000256" key="2">
    <source>
        <dbReference type="ARBA" id="ARBA00005446"/>
    </source>
</evidence>
<dbReference type="Gene3D" id="6.10.250.3140">
    <property type="match status" value="1"/>
</dbReference>
<feature type="region of interest" description="Disordered" evidence="15">
    <location>
        <begin position="493"/>
        <end position="515"/>
    </location>
</feature>
<evidence type="ECO:0000313" key="19">
    <source>
        <dbReference type="EMBL" id="KAH0552753.1"/>
    </source>
</evidence>
<protein>
    <recommendedName>
        <fullName evidence="13">DNA 3'-5' helicase</fullName>
        <ecNumber evidence="13">5.6.2.4</ecNumber>
    </recommendedName>
</protein>
<dbReference type="Proteomes" id="UP000826195">
    <property type="component" value="Unassembled WGS sequence"/>
</dbReference>
<gene>
    <name evidence="19" type="ORF">KQX54_014738</name>
</gene>
<dbReference type="SUPFAM" id="SSF52540">
    <property type="entry name" value="P-loop containing nucleoside triphosphate hydrolases"/>
    <property type="match status" value="1"/>
</dbReference>
<evidence type="ECO:0000256" key="14">
    <source>
        <dbReference type="ARBA" id="ARBA00049360"/>
    </source>
</evidence>
<keyword evidence="9" id="KW-0238">DNA-binding</keyword>
<dbReference type="CDD" id="cd17920">
    <property type="entry name" value="DEXHc_RecQ"/>
    <property type="match status" value="1"/>
</dbReference>
<dbReference type="InterPro" id="IPR002048">
    <property type="entry name" value="EF_hand_dom"/>
</dbReference>
<dbReference type="InterPro" id="IPR011545">
    <property type="entry name" value="DEAD/DEAH_box_helicase_dom"/>
</dbReference>
<dbReference type="AlphaFoldDB" id="A0AAV7II93"/>
<dbReference type="SMART" id="SM00054">
    <property type="entry name" value="EFh"/>
    <property type="match status" value="2"/>
</dbReference>
<evidence type="ECO:0000256" key="13">
    <source>
        <dbReference type="ARBA" id="ARBA00034808"/>
    </source>
</evidence>
<keyword evidence="6" id="KW-0347">Helicase</keyword>
<evidence type="ECO:0000256" key="10">
    <source>
        <dbReference type="ARBA" id="ARBA00023235"/>
    </source>
</evidence>
<dbReference type="GO" id="GO:0016787">
    <property type="term" value="F:hydrolase activity"/>
    <property type="evidence" value="ECO:0007669"/>
    <property type="project" value="UniProtKB-KW"/>
</dbReference>
<dbReference type="EMBL" id="JAHXZJ010001492">
    <property type="protein sequence ID" value="KAH0552753.1"/>
    <property type="molecule type" value="Genomic_DNA"/>
</dbReference>
<comment type="similarity">
    <text evidence="2">Belongs to the helicase family. RecQ subfamily.</text>
</comment>
<dbReference type="PROSITE" id="PS00018">
    <property type="entry name" value="EF_HAND_1"/>
    <property type="match status" value="3"/>
</dbReference>
<evidence type="ECO:0000256" key="1">
    <source>
        <dbReference type="ARBA" id="ARBA00004123"/>
    </source>
</evidence>
<dbReference type="PANTHER" id="PTHR13710:SF152">
    <property type="entry name" value="ATP-DEPENDENT DNA HELICASE Q5"/>
    <property type="match status" value="1"/>
</dbReference>
<dbReference type="Pfam" id="PF00271">
    <property type="entry name" value="Helicase_C"/>
    <property type="match status" value="1"/>
</dbReference>
<dbReference type="InterPro" id="IPR027417">
    <property type="entry name" value="P-loop_NTPase"/>
</dbReference>
<dbReference type="PROSITE" id="PS51194">
    <property type="entry name" value="HELICASE_CTER"/>
    <property type="match status" value="1"/>
</dbReference>
<feature type="region of interest" description="Disordered" evidence="15">
    <location>
        <begin position="459"/>
        <end position="478"/>
    </location>
</feature>
<dbReference type="GO" id="GO:0000724">
    <property type="term" value="P:double-strand break repair via homologous recombination"/>
    <property type="evidence" value="ECO:0007669"/>
    <property type="project" value="TreeGrafter"/>
</dbReference>
<evidence type="ECO:0000256" key="11">
    <source>
        <dbReference type="ARBA" id="ARBA00023242"/>
    </source>
</evidence>
<dbReference type="InterPro" id="IPR032284">
    <property type="entry name" value="RecQ_Zn-bd"/>
</dbReference>
<dbReference type="InterPro" id="IPR011992">
    <property type="entry name" value="EF-hand-dom_pair"/>
</dbReference>
<dbReference type="GO" id="GO:0043138">
    <property type="term" value="F:3'-5' DNA helicase activity"/>
    <property type="evidence" value="ECO:0007669"/>
    <property type="project" value="UniProtKB-EC"/>
</dbReference>
<evidence type="ECO:0000256" key="8">
    <source>
        <dbReference type="ARBA" id="ARBA00022840"/>
    </source>
</evidence>
<dbReference type="Gene3D" id="3.40.50.300">
    <property type="entry name" value="P-loop containing nucleotide triphosphate hydrolases"/>
    <property type="match status" value="2"/>
</dbReference>
<keyword evidence="5" id="KW-0378">Hydrolase</keyword>
<proteinExistence type="inferred from homology"/>
<feature type="domain" description="Helicase C-terminal" evidence="18">
    <location>
        <begin position="225"/>
        <end position="389"/>
    </location>
</feature>
<evidence type="ECO:0000256" key="7">
    <source>
        <dbReference type="ARBA" id="ARBA00022837"/>
    </source>
</evidence>
<dbReference type="GO" id="GO:0005524">
    <property type="term" value="F:ATP binding"/>
    <property type="evidence" value="ECO:0007669"/>
    <property type="project" value="UniProtKB-KW"/>
</dbReference>
<keyword evidence="8" id="KW-0067">ATP-binding</keyword>
<dbReference type="PROSITE" id="PS51192">
    <property type="entry name" value="HELICASE_ATP_BIND_1"/>
    <property type="match status" value="1"/>
</dbReference>
<dbReference type="InterPro" id="IPR018247">
    <property type="entry name" value="EF_Hand_1_Ca_BS"/>
</dbReference>
<keyword evidence="7" id="KW-0106">Calcium</keyword>
<evidence type="ECO:0000256" key="5">
    <source>
        <dbReference type="ARBA" id="ARBA00022801"/>
    </source>
</evidence>
<keyword evidence="20" id="KW-1185">Reference proteome</keyword>
<feature type="region of interest" description="Disordered" evidence="15">
    <location>
        <begin position="803"/>
        <end position="864"/>
    </location>
</feature>
<dbReference type="PANTHER" id="PTHR13710">
    <property type="entry name" value="DNA HELICASE RECQ FAMILY MEMBER"/>
    <property type="match status" value="1"/>
</dbReference>
<dbReference type="GO" id="GO:0005634">
    <property type="term" value="C:nucleus"/>
    <property type="evidence" value="ECO:0007669"/>
    <property type="project" value="UniProtKB-SubCell"/>
</dbReference>
<dbReference type="PROSITE" id="PS00690">
    <property type="entry name" value="DEAH_ATP_HELICASE"/>
    <property type="match status" value="1"/>
</dbReference>
<dbReference type="SUPFAM" id="SSF47473">
    <property type="entry name" value="EF-hand"/>
    <property type="match status" value="1"/>
</dbReference>
<dbReference type="PROSITE" id="PS50222">
    <property type="entry name" value="EF_HAND_2"/>
    <property type="match status" value="1"/>
</dbReference>
<dbReference type="SMART" id="SM00487">
    <property type="entry name" value="DEXDc"/>
    <property type="match status" value="1"/>
</dbReference>
<evidence type="ECO:0000256" key="4">
    <source>
        <dbReference type="ARBA" id="ARBA00022741"/>
    </source>
</evidence>
<evidence type="ECO:0000256" key="9">
    <source>
        <dbReference type="ARBA" id="ARBA00023125"/>
    </source>
</evidence>
<sequence length="1129" mass="129148">MLLQQALQKKFKYENFKSDLQARATAAINDRKNDVYVCMPTGAGKSLCFQLPATLKENSVALVISPLLALVKNQVDFLNTKGIKANALNSKTSSKEKSAIMKDISSKKPTIKLLYITPEMCDQAHFQSLLESMYKLKTISYFVVDEAHCLSQWGHDFRPTYRKLNILRLKCPEVPIIALTATAAKEIVQDIFSSLTMKNPLIFSAPVFRENLFYDVWFVDAITNPLDHLVTYIIEALSSFDDTKMPINGKNCGIIYCRKKEATEFIAEKLSASGIPTLAYHAGLKSSSRTEIQDKWTSGLVPVIAATCSFGMGVDKGSVRFVIHWTIPQSIAAYYQESGRAGRDGNPAFCRIYYSNEELRAISFLLKNAEHEQNADIAKHRFKNFETLVNYCIEPKCRHARFSQFFGDNPPQCTNRCDVCKDGEDVKRRIAEFELSQSRSHSHRKRNYDDDSIALPKYDFQDDQEGGGGSRDSFEAREKREAMAMIQQQFALRRGDSDKNDKIRKKNQIDAKNSRVKAAESTDRKVKGLSIQVREFYLSQLKDALFKNFKCCQEEDLIVDLAETNVDDVARELEYRIFSQTKLANKYKLNVSNEVSTIRQCEKSKTLHESFKKIDSPKKSTNNFGGFITCTELIEIENKNKVTDNLINNKNLTAFKSALELKIEEDSEKKNKKILNGVEEDHELSNLKKLIYDAPSNEGMNKHFKFIDKKSDFLFDAKEKSDKEKDKITESLKKDKKINESQSAKKRQVKKKISGQEQNSLLKYMVKKDSVKNSDKKNVSNSFDEITSNHSDVLVIDDSEPLNDDKKVINANNTDVNGKVNKNCKNKRSYSSPMSAETGEINRPSKRSKNDSVDKNNKSKKDKSLDYTDEKKKLRFDTAKVLKAYLMKFYPSKRIPDKESFTKICRGIHVLIMDKKIFAEPDIYKFVRNYLRENTSNPSGWDNRVSFVVKALYDIDNNGVLNQHDFECMALKMTLMEGKGDFNYNRYQENLHIMLSLWEEIAELADFNKDGVVTVEEFKEAVQKSCMGRPYRDFPQAMKMFIDSHFKLVDINEDGLIAAEEYRYNCATRIPLDSIEALNEAYQSLLTDDDRKRGGLTLARFQELYAQFLGNPDETCPAVHLFGPLQELC</sequence>
<dbReference type="InterPro" id="IPR004589">
    <property type="entry name" value="DNA_helicase_ATP-dep_RecQ"/>
</dbReference>
<dbReference type="InterPro" id="IPR001650">
    <property type="entry name" value="Helicase_C-like"/>
</dbReference>
<evidence type="ECO:0000313" key="20">
    <source>
        <dbReference type="Proteomes" id="UP000826195"/>
    </source>
</evidence>
<keyword evidence="10" id="KW-0413">Isomerase</keyword>
<feature type="compositionally biased region" description="Basic and acidic residues" evidence="15">
    <location>
        <begin position="848"/>
        <end position="864"/>
    </location>
</feature>
<keyword evidence="3" id="KW-0479">Metal-binding</keyword>